<dbReference type="SMART" id="SM00421">
    <property type="entry name" value="HTH_LUXR"/>
    <property type="match status" value="1"/>
</dbReference>
<dbReference type="InterPro" id="IPR036388">
    <property type="entry name" value="WH-like_DNA-bd_sf"/>
</dbReference>
<gene>
    <name evidence="6" type="ORF">C2L71_05785</name>
</gene>
<dbReference type="CDD" id="cd06170">
    <property type="entry name" value="LuxR_C_like"/>
    <property type="match status" value="1"/>
</dbReference>
<feature type="transmembrane region" description="Helical" evidence="4">
    <location>
        <begin position="45"/>
        <end position="66"/>
    </location>
</feature>
<evidence type="ECO:0000259" key="5">
    <source>
        <dbReference type="PROSITE" id="PS50043"/>
    </source>
</evidence>
<evidence type="ECO:0000256" key="2">
    <source>
        <dbReference type="ARBA" id="ARBA00023125"/>
    </source>
</evidence>
<dbReference type="Gene3D" id="1.10.10.10">
    <property type="entry name" value="Winged helix-like DNA-binding domain superfamily/Winged helix DNA-binding domain"/>
    <property type="match status" value="1"/>
</dbReference>
<dbReference type="SUPFAM" id="SSF46894">
    <property type="entry name" value="C-terminal effector domain of the bipartite response regulators"/>
    <property type="match status" value="1"/>
</dbReference>
<feature type="transmembrane region" description="Helical" evidence="4">
    <location>
        <begin position="256"/>
        <end position="278"/>
    </location>
</feature>
<dbReference type="Proteomes" id="UP000236197">
    <property type="component" value="Unassembled WGS sequence"/>
</dbReference>
<feature type="transmembrane region" description="Helical" evidence="4">
    <location>
        <begin position="145"/>
        <end position="166"/>
    </location>
</feature>
<keyword evidence="4" id="KW-0472">Membrane</keyword>
<dbReference type="AlphaFoldDB" id="A0A2K2UC65"/>
<sequence length="527" mass="57856">MMPLRCAILCLRLQWASQGGRQRGVGAVPVLQKVKKMFDFDVRPAIVVGLALHWSWIWILFWSSSFYPVFESAGLQHGGALLVDPLWFFSLLSNFATPIVLFFLGKRLGSVGWRVPLMVAAAVLTSLGTFMVAYPDALFAPGARFAGYVAGAVLTGAGSAIEFVLWGELLAILGMRQTVVYGVAATIVGGLFYMVSIFFAPSVVQFAVALFPLLEMGLFWFQRDVVLRYRAGTSQLAREEPGSVGKPARVKYRKDLIGLIVISMFFATSYGVMKGMFVFAGADLLALRDIINIVALVLGALTILLTMSVFKMDFNHLTYQVALPLMAMGFVCVALPGSFEVLGFFFHQLGYEYFYIILWALWPALARKNKHVPAMKFCAAGIASIQAGQLVGSTIGASLMEAAASRYEVAMISVVAVFVILLVALFAFGNSLSQVGWGVLRPWGDVVAPESKFRKVCDAIASTRGLSPREAEVFHLLAKGRNCEYISTQLVVTEATTKTHIRKVYRKLGVHSQQALLDIIEYERKNM</sequence>
<protein>
    <submittedName>
        <fullName evidence="6">LuxR family transcriptional regulator</fullName>
    </submittedName>
</protein>
<evidence type="ECO:0000313" key="7">
    <source>
        <dbReference type="Proteomes" id="UP000236197"/>
    </source>
</evidence>
<evidence type="ECO:0000256" key="3">
    <source>
        <dbReference type="ARBA" id="ARBA00023163"/>
    </source>
</evidence>
<organism evidence="6 7">
    <name type="scientific">Enteroscipio rubneri</name>
    <dbReference type="NCBI Taxonomy" id="2070686"/>
    <lineage>
        <taxon>Bacteria</taxon>
        <taxon>Bacillati</taxon>
        <taxon>Actinomycetota</taxon>
        <taxon>Coriobacteriia</taxon>
        <taxon>Eggerthellales</taxon>
        <taxon>Eggerthellaceae</taxon>
        <taxon>Enteroscipio</taxon>
    </lineage>
</organism>
<dbReference type="GO" id="GO:0003677">
    <property type="term" value="F:DNA binding"/>
    <property type="evidence" value="ECO:0007669"/>
    <property type="project" value="UniProtKB-KW"/>
</dbReference>
<evidence type="ECO:0000256" key="1">
    <source>
        <dbReference type="ARBA" id="ARBA00023015"/>
    </source>
</evidence>
<feature type="transmembrane region" description="Helical" evidence="4">
    <location>
        <begin position="377"/>
        <end position="397"/>
    </location>
</feature>
<proteinExistence type="predicted"/>
<dbReference type="PANTHER" id="PTHR44688">
    <property type="entry name" value="DNA-BINDING TRANSCRIPTIONAL ACTIVATOR DEVR_DOSR"/>
    <property type="match status" value="1"/>
</dbReference>
<accession>A0A2K2UC65</accession>
<reference evidence="7" key="1">
    <citation type="submission" date="2018-01" db="EMBL/GenBank/DDBJ databases">
        <title>Rubneribacter badeniensis gen. nov., sp. nov., and Colonibacter rubneri, gen. nov., sp. nov., WGS of new members of the Eggerthellaceae.</title>
        <authorList>
            <person name="Danylec N."/>
            <person name="Stoll D.A."/>
            <person name="Doetsch A."/>
            <person name="Kulling S.E."/>
            <person name="Huch M."/>
        </authorList>
    </citation>
    <scope>NUCLEOTIDE SEQUENCE [LARGE SCALE GENOMIC DNA]</scope>
    <source>
        <strain evidence="7">ResAG-96</strain>
    </source>
</reference>
<feature type="transmembrane region" description="Helical" evidence="4">
    <location>
        <begin position="290"/>
        <end position="310"/>
    </location>
</feature>
<feature type="transmembrane region" description="Helical" evidence="4">
    <location>
        <begin position="203"/>
        <end position="221"/>
    </location>
</feature>
<name>A0A2K2UC65_9ACTN</name>
<dbReference type="Pfam" id="PF00196">
    <property type="entry name" value="GerE"/>
    <property type="match status" value="1"/>
</dbReference>
<dbReference type="EMBL" id="PPEK01000005">
    <property type="protein sequence ID" value="PNV67788.1"/>
    <property type="molecule type" value="Genomic_DNA"/>
</dbReference>
<keyword evidence="2" id="KW-0238">DNA-binding</keyword>
<feature type="transmembrane region" description="Helical" evidence="4">
    <location>
        <begin position="317"/>
        <end position="339"/>
    </location>
</feature>
<feature type="transmembrane region" description="Helical" evidence="4">
    <location>
        <begin position="409"/>
        <end position="428"/>
    </location>
</feature>
<keyword evidence="7" id="KW-1185">Reference proteome</keyword>
<dbReference type="PROSITE" id="PS50043">
    <property type="entry name" value="HTH_LUXR_2"/>
    <property type="match status" value="1"/>
</dbReference>
<dbReference type="PRINTS" id="PR00038">
    <property type="entry name" value="HTHLUXR"/>
</dbReference>
<feature type="transmembrane region" description="Helical" evidence="4">
    <location>
        <begin position="86"/>
        <end position="104"/>
    </location>
</feature>
<dbReference type="PANTHER" id="PTHR44688:SF16">
    <property type="entry name" value="DNA-BINDING TRANSCRIPTIONAL ACTIVATOR DEVR_DOSR"/>
    <property type="match status" value="1"/>
</dbReference>
<feature type="transmembrane region" description="Helical" evidence="4">
    <location>
        <begin position="111"/>
        <end position="133"/>
    </location>
</feature>
<evidence type="ECO:0000256" key="4">
    <source>
        <dbReference type="SAM" id="Phobius"/>
    </source>
</evidence>
<keyword evidence="4" id="KW-1133">Transmembrane helix</keyword>
<keyword evidence="1" id="KW-0805">Transcription regulation</keyword>
<keyword evidence="4" id="KW-0812">Transmembrane</keyword>
<dbReference type="GO" id="GO:0006355">
    <property type="term" value="P:regulation of DNA-templated transcription"/>
    <property type="evidence" value="ECO:0007669"/>
    <property type="project" value="InterPro"/>
</dbReference>
<comment type="caution">
    <text evidence="6">The sequence shown here is derived from an EMBL/GenBank/DDBJ whole genome shotgun (WGS) entry which is preliminary data.</text>
</comment>
<dbReference type="InterPro" id="IPR000792">
    <property type="entry name" value="Tscrpt_reg_LuxR_C"/>
</dbReference>
<feature type="domain" description="HTH luxR-type" evidence="5">
    <location>
        <begin position="459"/>
        <end position="524"/>
    </location>
</feature>
<feature type="transmembrane region" description="Helical" evidence="4">
    <location>
        <begin position="345"/>
        <end position="365"/>
    </location>
</feature>
<keyword evidence="3" id="KW-0804">Transcription</keyword>
<feature type="transmembrane region" description="Helical" evidence="4">
    <location>
        <begin position="178"/>
        <end position="197"/>
    </location>
</feature>
<evidence type="ECO:0000313" key="6">
    <source>
        <dbReference type="EMBL" id="PNV67788.1"/>
    </source>
</evidence>
<dbReference type="InterPro" id="IPR016032">
    <property type="entry name" value="Sig_transdc_resp-reg_C-effctor"/>
</dbReference>